<keyword evidence="2" id="KW-1185">Reference proteome</keyword>
<sequence length="140" mass="15975">MPRSGTNWDIEDDAFAHNVLRQSELRQTPKNSSLAMDKIFPGDTTFIRHCVSFMSIQILAIYKGRDCANAPFSPNIEYCMILFWQQFQDSLKLSWPFGLADCYSVDPDTGRCILIPAFQNRPEGKTALRTSTPGECRRTF</sequence>
<proteinExistence type="predicted"/>
<reference evidence="1" key="1">
    <citation type="submission" date="2021-10" db="EMBL/GenBank/DDBJ databases">
        <authorList>
            <person name="Piombo E."/>
        </authorList>
    </citation>
    <scope>NUCLEOTIDE SEQUENCE</scope>
</reference>
<accession>A0A9N9UDV5</accession>
<name>A0A9N9UDV5_9HYPO</name>
<evidence type="ECO:0000313" key="1">
    <source>
        <dbReference type="EMBL" id="CAG9983749.1"/>
    </source>
</evidence>
<dbReference type="Proteomes" id="UP000754883">
    <property type="component" value="Unassembled WGS sequence"/>
</dbReference>
<comment type="caution">
    <text evidence="1">The sequence shown here is derived from an EMBL/GenBank/DDBJ whole genome shotgun (WGS) entry which is preliminary data.</text>
</comment>
<evidence type="ECO:0000313" key="2">
    <source>
        <dbReference type="Proteomes" id="UP000754883"/>
    </source>
</evidence>
<organism evidence="1 2">
    <name type="scientific">Clonostachys byssicola</name>
    <dbReference type="NCBI Taxonomy" id="160290"/>
    <lineage>
        <taxon>Eukaryota</taxon>
        <taxon>Fungi</taxon>
        <taxon>Dikarya</taxon>
        <taxon>Ascomycota</taxon>
        <taxon>Pezizomycotina</taxon>
        <taxon>Sordariomycetes</taxon>
        <taxon>Hypocreomycetidae</taxon>
        <taxon>Hypocreales</taxon>
        <taxon>Bionectriaceae</taxon>
        <taxon>Clonostachys</taxon>
    </lineage>
</organism>
<gene>
    <name evidence="1" type="ORF">CBYS24578_00015409</name>
</gene>
<dbReference type="AlphaFoldDB" id="A0A9N9UDV5"/>
<dbReference type="EMBL" id="CABFNO020001372">
    <property type="protein sequence ID" value="CAG9983749.1"/>
    <property type="molecule type" value="Genomic_DNA"/>
</dbReference>
<protein>
    <submittedName>
        <fullName evidence="1">Uncharacterized protein</fullName>
    </submittedName>
</protein>